<evidence type="ECO:0000313" key="3">
    <source>
        <dbReference type="Proteomes" id="UP001152797"/>
    </source>
</evidence>
<evidence type="ECO:0000313" key="1">
    <source>
        <dbReference type="EMBL" id="CAI3980697.1"/>
    </source>
</evidence>
<name>A0A9P1BWX5_9DINO</name>
<dbReference type="EMBL" id="CAMXCT020000578">
    <property type="protein sequence ID" value="CAL1134072.1"/>
    <property type="molecule type" value="Genomic_DNA"/>
</dbReference>
<proteinExistence type="predicted"/>
<sequence length="279" mass="31851">MAETDEGLLCSTMYRVPSTYMRCCLDCGVCQGQPRFPEKLEPCYTCGVTCCPSCSTSHKQRCKLAGWEQGHTEKQIQRHQLPRAELKLLTQKEGSEGDLAKQFLLRGKLLKRQPSWKDFDYDMVQPQMGELIAEDLTWALGFVAWLIKALSIDRHLAKAEQDFKQIIACLAALEPSDTSSAARFGFLMIALLLRDPKHLDHPEISQLMRIALRWYSHVSDGILMLQMSQLLEMALSRQVHPRQLLEVCEDEACDRRSTCRHFSCWGSIRGRRAAGKIIY</sequence>
<dbReference type="AlphaFoldDB" id="A0A9P1BWX5"/>
<comment type="caution">
    <text evidence="1">The sequence shown here is derived from an EMBL/GenBank/DDBJ whole genome shotgun (WGS) entry which is preliminary data.</text>
</comment>
<reference evidence="1" key="1">
    <citation type="submission" date="2022-10" db="EMBL/GenBank/DDBJ databases">
        <authorList>
            <person name="Chen Y."/>
            <person name="Dougan E. K."/>
            <person name="Chan C."/>
            <person name="Rhodes N."/>
            <person name="Thang M."/>
        </authorList>
    </citation>
    <scope>NUCLEOTIDE SEQUENCE</scope>
</reference>
<dbReference type="EMBL" id="CAMXCT030000578">
    <property type="protein sequence ID" value="CAL4768009.1"/>
    <property type="molecule type" value="Genomic_DNA"/>
</dbReference>
<reference evidence="2" key="2">
    <citation type="submission" date="2024-04" db="EMBL/GenBank/DDBJ databases">
        <authorList>
            <person name="Chen Y."/>
            <person name="Shah S."/>
            <person name="Dougan E. K."/>
            <person name="Thang M."/>
            <person name="Chan C."/>
        </authorList>
    </citation>
    <scope>NUCLEOTIDE SEQUENCE [LARGE SCALE GENOMIC DNA]</scope>
</reference>
<evidence type="ECO:0000313" key="2">
    <source>
        <dbReference type="EMBL" id="CAL1134072.1"/>
    </source>
</evidence>
<dbReference type="Proteomes" id="UP001152797">
    <property type="component" value="Unassembled WGS sequence"/>
</dbReference>
<dbReference type="EMBL" id="CAMXCT010000578">
    <property type="protein sequence ID" value="CAI3980697.1"/>
    <property type="molecule type" value="Genomic_DNA"/>
</dbReference>
<dbReference type="OrthoDB" id="10626343at2759"/>
<gene>
    <name evidence="1" type="ORF">C1SCF055_LOCUS8557</name>
</gene>
<accession>A0A9P1BWX5</accession>
<keyword evidence="3" id="KW-1185">Reference proteome</keyword>
<protein>
    <submittedName>
        <fullName evidence="1">Uncharacterized protein</fullName>
    </submittedName>
</protein>
<organism evidence="1">
    <name type="scientific">Cladocopium goreaui</name>
    <dbReference type="NCBI Taxonomy" id="2562237"/>
    <lineage>
        <taxon>Eukaryota</taxon>
        <taxon>Sar</taxon>
        <taxon>Alveolata</taxon>
        <taxon>Dinophyceae</taxon>
        <taxon>Suessiales</taxon>
        <taxon>Symbiodiniaceae</taxon>
        <taxon>Cladocopium</taxon>
    </lineage>
</organism>